<keyword evidence="1" id="KW-0812">Transmembrane</keyword>
<protein>
    <submittedName>
        <fullName evidence="2">Uncharacterized protein</fullName>
    </submittedName>
</protein>
<reference evidence="2 3" key="1">
    <citation type="journal article" name="Nat. Commun.">
        <title>Undinarchaeota illuminate DPANN phylogeny and the impact of gene transfer on archaeal evolution.</title>
        <authorList>
            <person name="Dombrowski N."/>
            <person name="Williams T.A."/>
            <person name="Sun J."/>
            <person name="Woodcroft B.J."/>
            <person name="Lee J.H."/>
            <person name="Minh B.Q."/>
            <person name="Rinke C."/>
            <person name="Spang A."/>
        </authorList>
    </citation>
    <scope>NUCLEOTIDE SEQUENCE [LARGE SCALE GENOMIC DNA]</scope>
    <source>
        <strain evidence="2">MAG_bin17</strain>
    </source>
</reference>
<dbReference type="AlphaFoldDB" id="A0A832XLC8"/>
<evidence type="ECO:0000256" key="1">
    <source>
        <dbReference type="SAM" id="Phobius"/>
    </source>
</evidence>
<keyword evidence="1" id="KW-0472">Membrane</keyword>
<dbReference type="EMBL" id="DVAD01000014">
    <property type="protein sequence ID" value="HIJ99722.1"/>
    <property type="molecule type" value="Genomic_DNA"/>
</dbReference>
<gene>
    <name evidence="2" type="ORF">H1011_02770</name>
</gene>
<organism evidence="2 3">
    <name type="scientific">Candidatus Undinarchaeum marinum</name>
    <dbReference type="NCBI Taxonomy" id="2756141"/>
    <lineage>
        <taxon>Archaea</taxon>
        <taxon>Candidatus Undinarchaeota</taxon>
        <taxon>Candidatus Undinarchaeia</taxon>
        <taxon>Candidatus Undinarchaeales</taxon>
        <taxon>Candidatus Undinarchaeaceae</taxon>
        <taxon>Candidatus Undinarchaeum</taxon>
    </lineage>
</organism>
<accession>A0A832XLC8</accession>
<dbReference type="Proteomes" id="UP000604391">
    <property type="component" value="Unassembled WGS sequence"/>
</dbReference>
<sequence length="69" mass="8033">MALTLEAILYYLFVVDSSIYFVLSHTTGKFHKRKDHHIVKWVPLNKLFALIYIGHVVWVGISLHRLGIL</sequence>
<evidence type="ECO:0000313" key="2">
    <source>
        <dbReference type="EMBL" id="HIJ99722.1"/>
    </source>
</evidence>
<proteinExistence type="predicted"/>
<comment type="caution">
    <text evidence="2">The sequence shown here is derived from an EMBL/GenBank/DDBJ whole genome shotgun (WGS) entry which is preliminary data.</text>
</comment>
<feature type="transmembrane region" description="Helical" evidence="1">
    <location>
        <begin position="47"/>
        <end position="68"/>
    </location>
</feature>
<evidence type="ECO:0000313" key="3">
    <source>
        <dbReference type="Proteomes" id="UP000604391"/>
    </source>
</evidence>
<name>A0A832XLC8_9ARCH</name>
<keyword evidence="3" id="KW-1185">Reference proteome</keyword>
<feature type="transmembrane region" description="Helical" evidence="1">
    <location>
        <begin position="7"/>
        <end position="26"/>
    </location>
</feature>
<keyword evidence="1" id="KW-1133">Transmembrane helix</keyword>